<dbReference type="AlphaFoldDB" id="A0A6J4HCW6"/>
<reference evidence="1" key="1">
    <citation type="submission" date="2020-02" db="EMBL/GenBank/DDBJ databases">
        <authorList>
            <person name="Meier V. D."/>
        </authorList>
    </citation>
    <scope>NUCLEOTIDE SEQUENCE</scope>
    <source>
        <strain evidence="1">AVDCRST_MAG27</strain>
    </source>
</reference>
<proteinExistence type="predicted"/>
<accession>A0A6J4HCW6</accession>
<dbReference type="EMBL" id="CADCTD010000011">
    <property type="protein sequence ID" value="CAA9220911.1"/>
    <property type="molecule type" value="Genomic_DNA"/>
</dbReference>
<organism evidence="1">
    <name type="scientific">uncultured Craurococcus sp</name>
    <dbReference type="NCBI Taxonomy" id="1135998"/>
    <lineage>
        <taxon>Bacteria</taxon>
        <taxon>Pseudomonadati</taxon>
        <taxon>Pseudomonadota</taxon>
        <taxon>Alphaproteobacteria</taxon>
        <taxon>Acetobacterales</taxon>
        <taxon>Acetobacteraceae</taxon>
        <taxon>Craurococcus</taxon>
        <taxon>environmental samples</taxon>
    </lineage>
</organism>
<sequence length="68" mass="7547">MSASTWARRKGKAAVASRGEATALLSVSSSLAARCMERERWSTATARWRSRRSRSSARHLRMVAVPMP</sequence>
<evidence type="ECO:0000313" key="1">
    <source>
        <dbReference type="EMBL" id="CAA9220911.1"/>
    </source>
</evidence>
<protein>
    <submittedName>
        <fullName evidence="1">Uncharacterized protein</fullName>
    </submittedName>
</protein>
<gene>
    <name evidence="1" type="ORF">AVDCRST_MAG27-283</name>
</gene>
<name>A0A6J4HCW6_9PROT</name>